<sequence>MRKIMIIALCLFVAPLSGCWGIKEIQDQVYIAALGIDFQEGKYIIFFQALSFANIAKQEGNALLPEAPPVLLGKGTGETIDEAFDDIQKASFSPLFFGQISSIYITPSILEKHLGEFLDYAGRTELIRYNTWIFGVKENLRQAMTVNGFFNKSPIYTLVFDPKEVLANNSFIPVITYQNLIQRYKEPFGTILIPTLHVNEKTWKEGKKPKKIVDINGGFFLTNKQIKGWMNSEELKGLNWVNRDVKKLYLSSGANKVSVQVTQPSFHIDVVSGSFPRYRITVDVPMTIEENYKHVSVGKVKKILEHQVKEEVKNTFKKGLEMNTDPYNLAEKAYRFSNDDWDIHELKELSLESIDKIDVNIIVEHTRNYKK</sequence>
<evidence type="ECO:0000259" key="8">
    <source>
        <dbReference type="Pfam" id="PF05504"/>
    </source>
</evidence>
<dbReference type="InterPro" id="IPR057336">
    <property type="entry name" value="GerAC_N"/>
</dbReference>
<name>A0A109MXE7_9BACI</name>
<evidence type="ECO:0000313" key="11">
    <source>
        <dbReference type="Proteomes" id="UP000064189"/>
    </source>
</evidence>
<evidence type="ECO:0000256" key="2">
    <source>
        <dbReference type="ARBA" id="ARBA00007886"/>
    </source>
</evidence>
<evidence type="ECO:0000256" key="4">
    <source>
        <dbReference type="ARBA" id="ARBA00022729"/>
    </source>
</evidence>
<organism evidence="10 11">
    <name type="scientific">Peribacillus simplex</name>
    <dbReference type="NCBI Taxonomy" id="1478"/>
    <lineage>
        <taxon>Bacteria</taxon>
        <taxon>Bacillati</taxon>
        <taxon>Bacillota</taxon>
        <taxon>Bacilli</taxon>
        <taxon>Bacillales</taxon>
        <taxon>Bacillaceae</taxon>
        <taxon>Peribacillus</taxon>
    </lineage>
</organism>
<reference evidence="10 11" key="1">
    <citation type="submission" date="2015-11" db="EMBL/GenBank/DDBJ databases">
        <title>Genome Sequence of Bacillus simplex strain VanAntwerpen2.</title>
        <authorList>
            <person name="Couger M.B."/>
        </authorList>
    </citation>
    <scope>NUCLEOTIDE SEQUENCE [LARGE SCALE GENOMIC DNA]</scope>
    <source>
        <strain evidence="10 11">VanAntwerpen02</strain>
    </source>
</reference>
<feature type="domain" description="Spore germination GerAC-like C-terminal" evidence="8">
    <location>
        <begin position="220"/>
        <end position="363"/>
    </location>
</feature>
<keyword evidence="11" id="KW-1185">Reference proteome</keyword>
<dbReference type="GO" id="GO:0016020">
    <property type="term" value="C:membrane"/>
    <property type="evidence" value="ECO:0007669"/>
    <property type="project" value="UniProtKB-SubCell"/>
</dbReference>
<dbReference type="Pfam" id="PF25198">
    <property type="entry name" value="Spore_GerAC_N"/>
    <property type="match status" value="1"/>
</dbReference>
<dbReference type="InterPro" id="IPR038501">
    <property type="entry name" value="Spore_GerAC_C_sf"/>
</dbReference>
<comment type="similarity">
    <text evidence="2">Belongs to the GerABKC lipoprotein family.</text>
</comment>
<dbReference type="Gene3D" id="3.30.300.210">
    <property type="entry name" value="Nutrient germinant receptor protein C, domain 3"/>
    <property type="match status" value="1"/>
</dbReference>
<protein>
    <recommendedName>
        <fullName evidence="12">Ger(X)C family spore germination protein</fullName>
    </recommendedName>
</protein>
<dbReference type="RefSeq" id="WP_061142798.1">
    <property type="nucleotide sequence ID" value="NZ_LNNH01000027.1"/>
</dbReference>
<feature type="domain" description="Spore germination protein N-terminal" evidence="9">
    <location>
        <begin position="23"/>
        <end position="197"/>
    </location>
</feature>
<evidence type="ECO:0000256" key="6">
    <source>
        <dbReference type="ARBA" id="ARBA00023139"/>
    </source>
</evidence>
<keyword evidence="6" id="KW-0564">Palmitate</keyword>
<evidence type="ECO:0000256" key="7">
    <source>
        <dbReference type="ARBA" id="ARBA00023288"/>
    </source>
</evidence>
<evidence type="ECO:0000256" key="1">
    <source>
        <dbReference type="ARBA" id="ARBA00004635"/>
    </source>
</evidence>
<comment type="caution">
    <text evidence="10">The sequence shown here is derived from an EMBL/GenBank/DDBJ whole genome shotgun (WGS) entry which is preliminary data.</text>
</comment>
<dbReference type="GO" id="GO:0009847">
    <property type="term" value="P:spore germination"/>
    <property type="evidence" value="ECO:0007669"/>
    <property type="project" value="InterPro"/>
</dbReference>
<evidence type="ECO:0008006" key="12">
    <source>
        <dbReference type="Google" id="ProtNLM"/>
    </source>
</evidence>
<evidence type="ECO:0000313" key="10">
    <source>
        <dbReference type="EMBL" id="KWW17657.1"/>
    </source>
</evidence>
<dbReference type="PANTHER" id="PTHR35789">
    <property type="entry name" value="SPORE GERMINATION PROTEIN B3"/>
    <property type="match status" value="1"/>
</dbReference>
<dbReference type="AlphaFoldDB" id="A0A109MXE7"/>
<gene>
    <name evidence="10" type="ORF">AS888_21860</name>
</gene>
<dbReference type="InterPro" id="IPR008844">
    <property type="entry name" value="Spore_GerAC-like"/>
</dbReference>
<dbReference type="NCBIfam" id="TIGR02887">
    <property type="entry name" value="spore_ger_x_C"/>
    <property type="match status" value="1"/>
</dbReference>
<proteinExistence type="inferred from homology"/>
<evidence type="ECO:0000256" key="5">
    <source>
        <dbReference type="ARBA" id="ARBA00023136"/>
    </source>
</evidence>
<dbReference type="Proteomes" id="UP000064189">
    <property type="component" value="Unassembled WGS sequence"/>
</dbReference>
<dbReference type="InterPro" id="IPR046953">
    <property type="entry name" value="Spore_GerAC-like_C"/>
</dbReference>
<comment type="subcellular location">
    <subcellularLocation>
        <location evidence="1">Membrane</location>
        <topology evidence="1">Lipid-anchor</topology>
    </subcellularLocation>
</comment>
<evidence type="ECO:0000259" key="9">
    <source>
        <dbReference type="Pfam" id="PF25198"/>
    </source>
</evidence>
<keyword evidence="5" id="KW-0472">Membrane</keyword>
<dbReference type="PANTHER" id="PTHR35789:SF1">
    <property type="entry name" value="SPORE GERMINATION PROTEIN B3"/>
    <property type="match status" value="1"/>
</dbReference>
<accession>A0A109MXE7</accession>
<keyword evidence="4" id="KW-0732">Signal</keyword>
<keyword evidence="7" id="KW-0449">Lipoprotein</keyword>
<keyword evidence="3" id="KW-0309">Germination</keyword>
<evidence type="ECO:0000256" key="3">
    <source>
        <dbReference type="ARBA" id="ARBA00022544"/>
    </source>
</evidence>
<dbReference type="Pfam" id="PF05504">
    <property type="entry name" value="Spore_GerAC"/>
    <property type="match status" value="1"/>
</dbReference>
<dbReference type="EMBL" id="LNNH01000027">
    <property type="protein sequence ID" value="KWW17657.1"/>
    <property type="molecule type" value="Genomic_DNA"/>
</dbReference>